<evidence type="ECO:0000313" key="4">
    <source>
        <dbReference type="Proteomes" id="UP000641137"/>
    </source>
</evidence>
<dbReference type="AlphaFoldDB" id="A0A8J3DLU0"/>
<feature type="transmembrane region" description="Helical" evidence="1">
    <location>
        <begin position="20"/>
        <end position="43"/>
    </location>
</feature>
<dbReference type="Pfam" id="PF03886">
    <property type="entry name" value="ABC_trans_aux"/>
    <property type="match status" value="1"/>
</dbReference>
<keyword evidence="1" id="KW-0472">Membrane</keyword>
<dbReference type="EMBL" id="BMZO01000001">
    <property type="protein sequence ID" value="GHC62663.1"/>
    <property type="molecule type" value="Genomic_DNA"/>
</dbReference>
<dbReference type="InterPro" id="IPR005586">
    <property type="entry name" value="ABC_trans_aux"/>
</dbReference>
<feature type="domain" description="ABC-type transport auxiliary lipoprotein component" evidence="2">
    <location>
        <begin position="48"/>
        <end position="203"/>
    </location>
</feature>
<evidence type="ECO:0000313" key="3">
    <source>
        <dbReference type="EMBL" id="GHC62663.1"/>
    </source>
</evidence>
<evidence type="ECO:0000259" key="2">
    <source>
        <dbReference type="Pfam" id="PF03886"/>
    </source>
</evidence>
<organism evidence="3 4">
    <name type="scientific">Limoniibacter endophyticus</name>
    <dbReference type="NCBI Taxonomy" id="1565040"/>
    <lineage>
        <taxon>Bacteria</taxon>
        <taxon>Pseudomonadati</taxon>
        <taxon>Pseudomonadota</taxon>
        <taxon>Alphaproteobacteria</taxon>
        <taxon>Hyphomicrobiales</taxon>
        <taxon>Bartonellaceae</taxon>
        <taxon>Limoniibacter</taxon>
    </lineage>
</organism>
<name>A0A8J3DLU0_9HYPH</name>
<evidence type="ECO:0000256" key="1">
    <source>
        <dbReference type="SAM" id="Phobius"/>
    </source>
</evidence>
<sequence length="212" mass="22661">MRIIELKNEDRRMVKTSGLVIAILLAGNFLSGCALLGAGPAALDTFSLSSPASTYSGGVRSGVQLLVTEPTALKAYDGERIVVQPRPTEISYLSGAQWADRLPPLVQAKLIETLQKADKFRGVGKSGEGLAIDYQVQTEIRAFDVAVDNGNTANVEIYARLLNDRNGQVAASRSFTARASMQAGGNDAYANAIDRAFAQVAVELTQWVIDSL</sequence>
<keyword evidence="1" id="KW-0812">Transmembrane</keyword>
<keyword evidence="4" id="KW-1185">Reference proteome</keyword>
<dbReference type="PROSITE" id="PS51257">
    <property type="entry name" value="PROKAR_LIPOPROTEIN"/>
    <property type="match status" value="1"/>
</dbReference>
<dbReference type="SUPFAM" id="SSF159594">
    <property type="entry name" value="XCC0632-like"/>
    <property type="match status" value="1"/>
</dbReference>
<reference evidence="3" key="2">
    <citation type="submission" date="2020-09" db="EMBL/GenBank/DDBJ databases">
        <authorList>
            <person name="Sun Q."/>
            <person name="Kim S."/>
        </authorList>
    </citation>
    <scope>NUCLEOTIDE SEQUENCE</scope>
    <source>
        <strain evidence="3">KCTC 42097</strain>
    </source>
</reference>
<proteinExistence type="predicted"/>
<gene>
    <name evidence="3" type="ORF">GCM10010136_03890</name>
</gene>
<dbReference type="Proteomes" id="UP000641137">
    <property type="component" value="Unassembled WGS sequence"/>
</dbReference>
<comment type="caution">
    <text evidence="3">The sequence shown here is derived from an EMBL/GenBank/DDBJ whole genome shotgun (WGS) entry which is preliminary data.</text>
</comment>
<dbReference type="Gene3D" id="3.40.50.10610">
    <property type="entry name" value="ABC-type transport auxiliary lipoprotein component"/>
    <property type="match status" value="1"/>
</dbReference>
<accession>A0A8J3DLU0</accession>
<reference evidence="3" key="1">
    <citation type="journal article" date="2014" name="Int. J. Syst. Evol. Microbiol.">
        <title>Complete genome sequence of Corynebacterium casei LMG S-19264T (=DSM 44701T), isolated from a smear-ripened cheese.</title>
        <authorList>
            <consortium name="US DOE Joint Genome Institute (JGI-PGF)"/>
            <person name="Walter F."/>
            <person name="Albersmeier A."/>
            <person name="Kalinowski J."/>
            <person name="Ruckert C."/>
        </authorList>
    </citation>
    <scope>NUCLEOTIDE SEQUENCE</scope>
    <source>
        <strain evidence="3">KCTC 42097</strain>
    </source>
</reference>
<protein>
    <submittedName>
        <fullName evidence="3">ABC transporter</fullName>
    </submittedName>
</protein>
<keyword evidence="1" id="KW-1133">Transmembrane helix</keyword>